<keyword evidence="1" id="KW-0802">TPR repeat</keyword>
<dbReference type="Gene3D" id="1.25.40.10">
    <property type="entry name" value="Tetratricopeptide repeat domain"/>
    <property type="match status" value="1"/>
</dbReference>
<dbReference type="InterPro" id="IPR010559">
    <property type="entry name" value="Sig_transdc_His_kin_internal"/>
</dbReference>
<dbReference type="SUPFAM" id="SSF55874">
    <property type="entry name" value="ATPase domain of HSP90 chaperone/DNA topoisomerase II/histidine kinase"/>
    <property type="match status" value="1"/>
</dbReference>
<sequence>MITLLPDMQYVRLAIALSVFILVLCNCSLPVSPEVEAVNETGTVTPDSLVVAQLIQKSLESYNPKLNNLNEYDSFLKEAEELAINKQLKYQLFNIYNIIGKRFRNKSLYAKAMSFHENALEIAEELQDPFLLSEIYNQMGTVYRRVDENSKALDMHMQSLTIAENNKDSFHISTAINGIGNVSFNLNRNLAAIEYFHRSLDLSKKMNNLLGMAINTNNIGDAYQKLNNTDSALYYHFESLEYNSRINSKVGQAICYNSIGRVYTNKKQYRLALEYLFKALEANTESGDLMNVAISYSNIGKTYLDDDHPDAAILYLNKALRSAQQIGSKYTAEEAANNLSQAYEKKGQIKKALEYHKLSTAYRDSTINEKNIFHMTMAEDNYLENTRKLKVEELSKQTLLQKNKIDKQKYHIMIVIIVAIVVFIITLLFAFQIRLRNRYKTLKFQQRLLRTQMNPHFIFNALSAIQVFILENDMTKSSRFLSDFSKLMRQVLRSSNYEYISISEEIEIIQYYLTLQQLRFSPPFEYELIIDDELKKSNAKVPPMLIQPFIENSIEHGIKPIGSGGYIKIQFKRGGYGIIIEVEDNGIGIDYTKNINKTGKSHDSMALKITQERLDIIKKDTKKKTVLEIYDKRSRGIESQGTVAHIEIPVITNKS</sequence>
<keyword evidence="2" id="KW-0472">Membrane</keyword>
<reference evidence="4 5" key="1">
    <citation type="journal article" date="2015" name="Int. J. Syst. Evol. Microbiol.">
        <title>Carboxylicivirga linearis sp. nov., isolated from a sea cucumber culture pond.</title>
        <authorList>
            <person name="Wang F.Q."/>
            <person name="Zhou Y.X."/>
            <person name="Lin X.Z."/>
            <person name="Chen G.J."/>
            <person name="Du Z.J."/>
        </authorList>
    </citation>
    <scope>NUCLEOTIDE SEQUENCE [LARGE SCALE GENOMIC DNA]</scope>
    <source>
        <strain evidence="4 5">FB218</strain>
    </source>
</reference>
<keyword evidence="5" id="KW-1185">Reference proteome</keyword>
<dbReference type="SMART" id="SM00028">
    <property type="entry name" value="TPR"/>
    <property type="match status" value="7"/>
</dbReference>
<dbReference type="RefSeq" id="WP_212215558.1">
    <property type="nucleotide sequence ID" value="NZ_JAGUCO010000004.1"/>
</dbReference>
<dbReference type="PANTHER" id="PTHR34220:SF7">
    <property type="entry name" value="SENSOR HISTIDINE KINASE YPDA"/>
    <property type="match status" value="1"/>
</dbReference>
<evidence type="ECO:0000256" key="1">
    <source>
        <dbReference type="PROSITE-ProRule" id="PRU00339"/>
    </source>
</evidence>
<dbReference type="Pfam" id="PF06580">
    <property type="entry name" value="His_kinase"/>
    <property type="match status" value="1"/>
</dbReference>
<dbReference type="InterPro" id="IPR036890">
    <property type="entry name" value="HATPase_C_sf"/>
</dbReference>
<feature type="repeat" description="TPR" evidence="1">
    <location>
        <begin position="253"/>
        <end position="286"/>
    </location>
</feature>
<dbReference type="InterPro" id="IPR011990">
    <property type="entry name" value="TPR-like_helical_dom_sf"/>
</dbReference>
<gene>
    <name evidence="4" type="ORF">KEM10_08475</name>
</gene>
<evidence type="ECO:0000313" key="5">
    <source>
        <dbReference type="Proteomes" id="UP000708576"/>
    </source>
</evidence>
<comment type="caution">
    <text evidence="4">The sequence shown here is derived from an EMBL/GenBank/DDBJ whole genome shotgun (WGS) entry which is preliminary data.</text>
</comment>
<name>A0ABS5JTX0_9BACT</name>
<dbReference type="InterPro" id="IPR019734">
    <property type="entry name" value="TPR_rpt"/>
</dbReference>
<feature type="domain" description="Signal transduction histidine kinase internal region" evidence="3">
    <location>
        <begin position="446"/>
        <end position="521"/>
    </location>
</feature>
<evidence type="ECO:0000259" key="3">
    <source>
        <dbReference type="Pfam" id="PF06580"/>
    </source>
</evidence>
<feature type="transmembrane region" description="Helical" evidence="2">
    <location>
        <begin position="410"/>
        <end position="433"/>
    </location>
</feature>
<proteinExistence type="predicted"/>
<dbReference type="Gene3D" id="3.30.565.10">
    <property type="entry name" value="Histidine kinase-like ATPase, C-terminal domain"/>
    <property type="match status" value="1"/>
</dbReference>
<accession>A0ABS5JTX0</accession>
<feature type="transmembrane region" description="Helical" evidence="2">
    <location>
        <begin position="453"/>
        <end position="470"/>
    </location>
</feature>
<dbReference type="InterPro" id="IPR050640">
    <property type="entry name" value="Bact_2-comp_sensor_kinase"/>
</dbReference>
<organism evidence="4 5">
    <name type="scientific">Carboxylicivirga linearis</name>
    <dbReference type="NCBI Taxonomy" id="1628157"/>
    <lineage>
        <taxon>Bacteria</taxon>
        <taxon>Pseudomonadati</taxon>
        <taxon>Bacteroidota</taxon>
        <taxon>Bacteroidia</taxon>
        <taxon>Marinilabiliales</taxon>
        <taxon>Marinilabiliaceae</taxon>
        <taxon>Carboxylicivirga</taxon>
    </lineage>
</organism>
<dbReference type="PANTHER" id="PTHR34220">
    <property type="entry name" value="SENSOR HISTIDINE KINASE YPDA"/>
    <property type="match status" value="1"/>
</dbReference>
<dbReference type="Pfam" id="PF13424">
    <property type="entry name" value="TPR_12"/>
    <property type="match status" value="2"/>
</dbReference>
<keyword evidence="2" id="KW-0812">Transmembrane</keyword>
<feature type="repeat" description="TPR" evidence="1">
    <location>
        <begin position="133"/>
        <end position="166"/>
    </location>
</feature>
<evidence type="ECO:0000256" key="2">
    <source>
        <dbReference type="SAM" id="Phobius"/>
    </source>
</evidence>
<dbReference type="SUPFAM" id="SSF48452">
    <property type="entry name" value="TPR-like"/>
    <property type="match status" value="2"/>
</dbReference>
<dbReference type="PROSITE" id="PS50005">
    <property type="entry name" value="TPR"/>
    <property type="match status" value="2"/>
</dbReference>
<protein>
    <submittedName>
        <fullName evidence="4">Tetratricopeptide repeat protein</fullName>
    </submittedName>
</protein>
<evidence type="ECO:0000313" key="4">
    <source>
        <dbReference type="EMBL" id="MBS2098314.1"/>
    </source>
</evidence>
<dbReference type="EMBL" id="JAGUCO010000004">
    <property type="protein sequence ID" value="MBS2098314.1"/>
    <property type="molecule type" value="Genomic_DNA"/>
</dbReference>
<dbReference type="Proteomes" id="UP000708576">
    <property type="component" value="Unassembled WGS sequence"/>
</dbReference>
<keyword evidence="2" id="KW-1133">Transmembrane helix</keyword>